<feature type="compositionally biased region" description="Polar residues" evidence="1">
    <location>
        <begin position="1"/>
        <end position="16"/>
    </location>
</feature>
<feature type="compositionally biased region" description="Polar residues" evidence="1">
    <location>
        <begin position="188"/>
        <end position="212"/>
    </location>
</feature>
<keyword evidence="3" id="KW-1185">Reference proteome</keyword>
<dbReference type="EMBL" id="ML210161">
    <property type="protein sequence ID" value="TFK27802.1"/>
    <property type="molecule type" value="Genomic_DNA"/>
</dbReference>
<reference evidence="2 3" key="1">
    <citation type="journal article" date="2019" name="Nat. Ecol. Evol.">
        <title>Megaphylogeny resolves global patterns of mushroom evolution.</title>
        <authorList>
            <person name="Varga T."/>
            <person name="Krizsan K."/>
            <person name="Foldi C."/>
            <person name="Dima B."/>
            <person name="Sanchez-Garcia M."/>
            <person name="Sanchez-Ramirez S."/>
            <person name="Szollosi G.J."/>
            <person name="Szarkandi J.G."/>
            <person name="Papp V."/>
            <person name="Albert L."/>
            <person name="Andreopoulos W."/>
            <person name="Angelini C."/>
            <person name="Antonin V."/>
            <person name="Barry K.W."/>
            <person name="Bougher N.L."/>
            <person name="Buchanan P."/>
            <person name="Buyck B."/>
            <person name="Bense V."/>
            <person name="Catcheside P."/>
            <person name="Chovatia M."/>
            <person name="Cooper J."/>
            <person name="Damon W."/>
            <person name="Desjardin D."/>
            <person name="Finy P."/>
            <person name="Geml J."/>
            <person name="Haridas S."/>
            <person name="Hughes K."/>
            <person name="Justo A."/>
            <person name="Karasinski D."/>
            <person name="Kautmanova I."/>
            <person name="Kiss B."/>
            <person name="Kocsube S."/>
            <person name="Kotiranta H."/>
            <person name="LaButti K.M."/>
            <person name="Lechner B.E."/>
            <person name="Liimatainen K."/>
            <person name="Lipzen A."/>
            <person name="Lukacs Z."/>
            <person name="Mihaltcheva S."/>
            <person name="Morgado L.N."/>
            <person name="Niskanen T."/>
            <person name="Noordeloos M.E."/>
            <person name="Ohm R.A."/>
            <person name="Ortiz-Santana B."/>
            <person name="Ovrebo C."/>
            <person name="Racz N."/>
            <person name="Riley R."/>
            <person name="Savchenko A."/>
            <person name="Shiryaev A."/>
            <person name="Soop K."/>
            <person name="Spirin V."/>
            <person name="Szebenyi C."/>
            <person name="Tomsovsky M."/>
            <person name="Tulloss R.E."/>
            <person name="Uehling J."/>
            <person name="Grigoriev I.V."/>
            <person name="Vagvolgyi C."/>
            <person name="Papp T."/>
            <person name="Martin F.M."/>
            <person name="Miettinen O."/>
            <person name="Hibbett D.S."/>
            <person name="Nagy L.G."/>
        </authorList>
    </citation>
    <scope>NUCLEOTIDE SEQUENCE [LARGE SCALE GENOMIC DNA]</scope>
    <source>
        <strain evidence="2 3">CBS 121175</strain>
    </source>
</reference>
<organism evidence="2 3">
    <name type="scientific">Coprinopsis marcescibilis</name>
    <name type="common">Agaric fungus</name>
    <name type="synonym">Psathyrella marcescibilis</name>
    <dbReference type="NCBI Taxonomy" id="230819"/>
    <lineage>
        <taxon>Eukaryota</taxon>
        <taxon>Fungi</taxon>
        <taxon>Dikarya</taxon>
        <taxon>Basidiomycota</taxon>
        <taxon>Agaricomycotina</taxon>
        <taxon>Agaricomycetes</taxon>
        <taxon>Agaricomycetidae</taxon>
        <taxon>Agaricales</taxon>
        <taxon>Agaricineae</taxon>
        <taxon>Psathyrellaceae</taxon>
        <taxon>Coprinopsis</taxon>
    </lineage>
</organism>
<evidence type="ECO:0000256" key="1">
    <source>
        <dbReference type="SAM" id="MobiDB-lite"/>
    </source>
</evidence>
<proteinExistence type="predicted"/>
<protein>
    <submittedName>
        <fullName evidence="2">Uncharacterized protein</fullName>
    </submittedName>
</protein>
<feature type="compositionally biased region" description="Low complexity" evidence="1">
    <location>
        <begin position="17"/>
        <end position="28"/>
    </location>
</feature>
<dbReference type="AlphaFoldDB" id="A0A5C3L5A7"/>
<sequence length="381" mass="42417">MGVTRRAQSLTPSQRLSKQGPAAAASKGPKPPQSLSPSQEFEYGLGVNGETAKRIKELIRTLMDNTLDPGKFASDQSDLINDIVTSVLEKKQAVISGSDDLFKHSVIKKYINKRFGWMRWKKFKDLNVLMKQENDDNASIFRKDRGTRQSLPPPPLPSRRSVVDRGPTPDQGEGQSPSMEDSDRETDIVSTPTCSTRSSGVRTLDSPYTSTSRNPIIPPAFTSAPASKPLVDVAAASTSTLTVFSPPLTPNFLRSDIPVPTANNRQLLPLPERPKYETYLQYYGGTNKMEVAGVEFFLRSCMPSMIHFLPYFLEFGCKNLLFLKAASLWPSEDIEQEFLKKLPTSNGRTLTKMELLVLRKHLQGFQFEDKVAILPPRNPPA</sequence>
<evidence type="ECO:0000313" key="2">
    <source>
        <dbReference type="EMBL" id="TFK27802.1"/>
    </source>
</evidence>
<dbReference type="Proteomes" id="UP000307440">
    <property type="component" value="Unassembled WGS sequence"/>
</dbReference>
<accession>A0A5C3L5A7</accession>
<feature type="region of interest" description="Disordered" evidence="1">
    <location>
        <begin position="1"/>
        <end position="41"/>
    </location>
</feature>
<dbReference type="OrthoDB" id="3069314at2759"/>
<name>A0A5C3L5A7_COPMA</name>
<gene>
    <name evidence="2" type="ORF">FA15DRAFT_666028</name>
</gene>
<evidence type="ECO:0000313" key="3">
    <source>
        <dbReference type="Proteomes" id="UP000307440"/>
    </source>
</evidence>
<feature type="region of interest" description="Disordered" evidence="1">
    <location>
        <begin position="139"/>
        <end position="212"/>
    </location>
</feature>